<evidence type="ECO:0000256" key="1">
    <source>
        <dbReference type="ARBA" id="ARBA00037999"/>
    </source>
</evidence>
<comment type="caution">
    <text evidence="5">The sequence shown here is derived from an EMBL/GenBank/DDBJ whole genome shotgun (WGS) entry which is preliminary data.</text>
</comment>
<evidence type="ECO:0000313" key="6">
    <source>
        <dbReference type="Proteomes" id="UP000294835"/>
    </source>
</evidence>
<dbReference type="Pfam" id="PF01041">
    <property type="entry name" value="DegT_DnrJ_EryC1"/>
    <property type="match status" value="1"/>
</dbReference>
<dbReference type="GO" id="GO:0008483">
    <property type="term" value="F:transaminase activity"/>
    <property type="evidence" value="ECO:0007669"/>
    <property type="project" value="TreeGrafter"/>
</dbReference>
<accession>A0A4R2Q3M6</accession>
<dbReference type="AlphaFoldDB" id="A0A4R2Q3M6"/>
<proteinExistence type="inferred from homology"/>
<sequence length="395" mass="42346">MSDRFTGSFTQQEPIPEDAIDAAVAVLRHGRLHRYNLAPGETGEVALLEQEFARFTGARYCLAVASGGYALATALRALGVVPGQPVLTNAFTLAPVPGAIASLGARPVFVETTADLVIDLGHLARRIAETGARVLTLSHMRGHICDMAALMAICDAAGVTVIEDCAHTMGAAWNGTPSGRHGAMGCYSTQTYKHLNSGEGGLILSDDPTLMARAILLSGSYMMYDRHRAAPPPEAFEGLVAEVPNVSGRMDALRAAILRPQLARLPDRVARWNRLYRAVEAGLAGAPGIALIDRPEAEGFVGSSFQFRLPDFRPDRIADFIRRCAARGVDLKWFGAPAPAGFTSRYAHWAWAAPEPLPQTDQVLAGLIDLRLPLTFTPDDCARIARIIREEATAG</sequence>
<dbReference type="GO" id="GO:0030170">
    <property type="term" value="F:pyridoxal phosphate binding"/>
    <property type="evidence" value="ECO:0007669"/>
    <property type="project" value="TreeGrafter"/>
</dbReference>
<evidence type="ECO:0000256" key="4">
    <source>
        <dbReference type="RuleBase" id="RU004508"/>
    </source>
</evidence>
<dbReference type="RefSeq" id="WP_132460874.1">
    <property type="nucleotide sequence ID" value="NZ_SLXP01000002.1"/>
</dbReference>
<dbReference type="OrthoDB" id="9768668at2"/>
<dbReference type="Proteomes" id="UP000294835">
    <property type="component" value="Unassembled WGS sequence"/>
</dbReference>
<dbReference type="SUPFAM" id="SSF53383">
    <property type="entry name" value="PLP-dependent transferases"/>
    <property type="match status" value="1"/>
</dbReference>
<dbReference type="InterPro" id="IPR015424">
    <property type="entry name" value="PyrdxlP-dep_Trfase"/>
</dbReference>
<dbReference type="EMBL" id="SLXP01000002">
    <property type="protein sequence ID" value="TCP43009.1"/>
    <property type="molecule type" value="Genomic_DNA"/>
</dbReference>
<keyword evidence="3 4" id="KW-0663">Pyridoxal phosphate</keyword>
<dbReference type="PANTHER" id="PTHR30244:SF34">
    <property type="entry name" value="DTDP-4-AMINO-4,6-DIDEOXYGALACTOSE TRANSAMINASE"/>
    <property type="match status" value="1"/>
</dbReference>
<dbReference type="InterPro" id="IPR015421">
    <property type="entry name" value="PyrdxlP-dep_Trfase_major"/>
</dbReference>
<reference evidence="5 6" key="1">
    <citation type="submission" date="2019-03" db="EMBL/GenBank/DDBJ databases">
        <title>Genomic Encyclopedia of Type Strains, Phase IV (KMG-IV): sequencing the most valuable type-strain genomes for metagenomic binning, comparative biology and taxonomic classification.</title>
        <authorList>
            <person name="Goeker M."/>
        </authorList>
    </citation>
    <scope>NUCLEOTIDE SEQUENCE [LARGE SCALE GENOMIC DNA]</scope>
    <source>
        <strain evidence="5 6">DSM 18063</strain>
    </source>
</reference>
<keyword evidence="6" id="KW-1185">Reference proteome</keyword>
<evidence type="ECO:0000313" key="5">
    <source>
        <dbReference type="EMBL" id="TCP43009.1"/>
    </source>
</evidence>
<evidence type="ECO:0000256" key="2">
    <source>
        <dbReference type="PIRSR" id="PIRSR000390-1"/>
    </source>
</evidence>
<dbReference type="GO" id="GO:0000271">
    <property type="term" value="P:polysaccharide biosynthetic process"/>
    <property type="evidence" value="ECO:0007669"/>
    <property type="project" value="TreeGrafter"/>
</dbReference>
<gene>
    <name evidence="5" type="ORF">EV662_102201</name>
</gene>
<dbReference type="Gene3D" id="3.90.1150.10">
    <property type="entry name" value="Aspartate Aminotransferase, domain 1"/>
    <property type="match status" value="1"/>
</dbReference>
<feature type="modified residue" description="N6-(pyridoxal phosphate)lysine" evidence="3">
    <location>
        <position position="193"/>
    </location>
</feature>
<dbReference type="Gene3D" id="3.40.640.10">
    <property type="entry name" value="Type I PLP-dependent aspartate aminotransferase-like (Major domain)"/>
    <property type="match status" value="1"/>
</dbReference>
<feature type="active site" description="Proton acceptor" evidence="2">
    <location>
        <position position="193"/>
    </location>
</feature>
<name>A0A4R2Q3M6_9RHOB</name>
<dbReference type="InterPro" id="IPR000653">
    <property type="entry name" value="DegT/StrS_aminotransferase"/>
</dbReference>
<evidence type="ECO:0000256" key="3">
    <source>
        <dbReference type="PIRSR" id="PIRSR000390-2"/>
    </source>
</evidence>
<dbReference type="InterPro" id="IPR015422">
    <property type="entry name" value="PyrdxlP-dep_Trfase_small"/>
</dbReference>
<dbReference type="PIRSF" id="PIRSF000390">
    <property type="entry name" value="PLP_StrS"/>
    <property type="match status" value="1"/>
</dbReference>
<comment type="similarity">
    <text evidence="1 4">Belongs to the DegT/DnrJ/EryC1 family.</text>
</comment>
<dbReference type="PANTHER" id="PTHR30244">
    <property type="entry name" value="TRANSAMINASE"/>
    <property type="match status" value="1"/>
</dbReference>
<protein>
    <submittedName>
        <fullName evidence="5">dTDP-4-amino-4,6-dideoxygalactose transaminase</fullName>
    </submittedName>
</protein>
<organism evidence="5 6">
    <name type="scientific">Rhodovulum marinum</name>
    <dbReference type="NCBI Taxonomy" id="320662"/>
    <lineage>
        <taxon>Bacteria</taxon>
        <taxon>Pseudomonadati</taxon>
        <taxon>Pseudomonadota</taxon>
        <taxon>Alphaproteobacteria</taxon>
        <taxon>Rhodobacterales</taxon>
        <taxon>Paracoccaceae</taxon>
        <taxon>Rhodovulum</taxon>
    </lineage>
</organism>